<accession>A0A0F9YCN2</accession>
<dbReference type="GO" id="GO:0009307">
    <property type="term" value="P:DNA restriction-modification system"/>
    <property type="evidence" value="ECO:0007669"/>
    <property type="project" value="UniProtKB-KW"/>
</dbReference>
<evidence type="ECO:0000256" key="2">
    <source>
        <dbReference type="ARBA" id="ARBA00022679"/>
    </source>
</evidence>
<reference evidence="8 9" key="1">
    <citation type="journal article" date="2015" name="Nature">
        <title>rRNA introns, odd ribosomes, and small enigmatic genomes across a large radiation of phyla.</title>
        <authorList>
            <person name="Brown C.T."/>
            <person name="Hug L.A."/>
            <person name="Thomas B.C."/>
            <person name="Sharon I."/>
            <person name="Castelle C.J."/>
            <person name="Singh A."/>
            <person name="Wilkins M.J."/>
            <person name="Williams K.H."/>
            <person name="Banfield J.F."/>
        </authorList>
    </citation>
    <scope>NUCLEOTIDE SEQUENCE [LARGE SCALE GENOMIC DNA]</scope>
</reference>
<dbReference type="PANTHER" id="PTHR46098">
    <property type="entry name" value="TRNA (CYTOSINE(38)-C(5))-METHYLTRANSFERASE"/>
    <property type="match status" value="1"/>
</dbReference>
<dbReference type="InterPro" id="IPR018117">
    <property type="entry name" value="C5_DNA_meth_AS"/>
</dbReference>
<dbReference type="NCBIfam" id="TIGR00675">
    <property type="entry name" value="dcm"/>
    <property type="match status" value="1"/>
</dbReference>
<evidence type="ECO:0000256" key="4">
    <source>
        <dbReference type="ARBA" id="ARBA00022747"/>
    </source>
</evidence>
<proteinExistence type="inferred from homology"/>
<protein>
    <recommendedName>
        <fullName evidence="7">Cytosine-specific methyltransferase</fullName>
        <ecNumber evidence="7">2.1.1.37</ecNumber>
    </recommendedName>
</protein>
<dbReference type="InterPro" id="IPR050750">
    <property type="entry name" value="C5-MTase"/>
</dbReference>
<dbReference type="Proteomes" id="UP000034934">
    <property type="component" value="Unassembled WGS sequence"/>
</dbReference>
<comment type="caution">
    <text evidence="8">The sequence shown here is derived from an EMBL/GenBank/DDBJ whole genome shotgun (WGS) entry which is preliminary data.</text>
</comment>
<dbReference type="PROSITE" id="PS51679">
    <property type="entry name" value="SAM_MT_C5"/>
    <property type="match status" value="1"/>
</dbReference>
<comment type="catalytic activity">
    <reaction evidence="7">
        <text>a 2'-deoxycytidine in DNA + S-adenosyl-L-methionine = a 5-methyl-2'-deoxycytidine in DNA + S-adenosyl-L-homocysteine + H(+)</text>
        <dbReference type="Rhea" id="RHEA:13681"/>
        <dbReference type="Rhea" id="RHEA-COMP:11369"/>
        <dbReference type="Rhea" id="RHEA-COMP:11370"/>
        <dbReference type="ChEBI" id="CHEBI:15378"/>
        <dbReference type="ChEBI" id="CHEBI:57856"/>
        <dbReference type="ChEBI" id="CHEBI:59789"/>
        <dbReference type="ChEBI" id="CHEBI:85452"/>
        <dbReference type="ChEBI" id="CHEBI:85454"/>
        <dbReference type="EC" id="2.1.1.37"/>
    </reaction>
</comment>
<dbReference type="PRINTS" id="PR00105">
    <property type="entry name" value="C5METTRFRASE"/>
</dbReference>
<keyword evidence="3 5" id="KW-0949">S-adenosyl-L-methionine</keyword>
<dbReference type="EMBL" id="LBOG01000015">
    <property type="protein sequence ID" value="KKP29414.1"/>
    <property type="molecule type" value="Genomic_DNA"/>
</dbReference>
<dbReference type="InterPro" id="IPR029063">
    <property type="entry name" value="SAM-dependent_MTases_sf"/>
</dbReference>
<organism evidence="8 9">
    <name type="scientific">Candidatus Nomurabacteria bacterium GW2011_GWF1_31_48</name>
    <dbReference type="NCBI Taxonomy" id="1618767"/>
    <lineage>
        <taxon>Bacteria</taxon>
        <taxon>Candidatus Nomuraibacteriota</taxon>
    </lineage>
</organism>
<keyword evidence="4" id="KW-0680">Restriction system</keyword>
<evidence type="ECO:0000256" key="6">
    <source>
        <dbReference type="RuleBase" id="RU000416"/>
    </source>
</evidence>
<dbReference type="GO" id="GO:0032259">
    <property type="term" value="P:methylation"/>
    <property type="evidence" value="ECO:0007669"/>
    <property type="project" value="UniProtKB-KW"/>
</dbReference>
<evidence type="ECO:0000313" key="9">
    <source>
        <dbReference type="Proteomes" id="UP000034934"/>
    </source>
</evidence>
<dbReference type="SUPFAM" id="SSF53335">
    <property type="entry name" value="S-adenosyl-L-methionine-dependent methyltransferases"/>
    <property type="match status" value="1"/>
</dbReference>
<dbReference type="PROSITE" id="PS00094">
    <property type="entry name" value="C5_MTASE_1"/>
    <property type="match status" value="1"/>
</dbReference>
<dbReference type="AlphaFoldDB" id="A0A0F9YCN2"/>
<dbReference type="Gene3D" id="3.40.50.150">
    <property type="entry name" value="Vaccinia Virus protein VP39"/>
    <property type="match status" value="1"/>
</dbReference>
<dbReference type="PATRIC" id="fig|1618767.3.peg.765"/>
<feature type="active site" evidence="5">
    <location>
        <position position="74"/>
    </location>
</feature>
<dbReference type="EC" id="2.1.1.37" evidence="7"/>
<gene>
    <name evidence="8" type="ORF">UR19_C0015G0010</name>
</gene>
<evidence type="ECO:0000256" key="3">
    <source>
        <dbReference type="ARBA" id="ARBA00022691"/>
    </source>
</evidence>
<dbReference type="InterPro" id="IPR001525">
    <property type="entry name" value="C5_MeTfrase"/>
</dbReference>
<dbReference type="Gene3D" id="3.90.120.10">
    <property type="entry name" value="DNA Methylase, subunit A, domain 2"/>
    <property type="match status" value="1"/>
</dbReference>
<sequence length="509" mass="55015">MRYLSLFSGIEAASQAFIPLGWECVGVAEIEPFPCKVLAHHYPDVPNLGSVTEITKEQIESLGHIDLVVGGFPCQDLSIAGKRKGLQNEDGSATRSGLFFTAMRIIEWAKPRWVVVENVPGLYSSQKGRDFASVVGEMAGCEFDVPRDGWKNAGCAVGENGLVEWITLDAQYCRTPEYPRAVPQRRRRVFVVRDSGDWQSRKPLFLEPEGLCGNPPPSRKTREEVAGTVAGSLDSECGGGKLTHQSIMNGHIIKTSSEISPPLETQVGGLRQPCTQAYVTTMPAIPASLHKGLGHNKDEFLTIALTGNMDAIPDVARTLSFRYDSSYCADRGMDVIALAGNTIGREPENGGNGTGFDESGASYTLTKTDVHAVAYPINTQIAMRHEKTGEGTGMGIGIDGDPAYTLQAAHSHAVAFHVDAQPDEMNFSTVTTSTLTKSQHAGVMQPNMQVRRLTPIECARLQAFPDNFLSQVKGYSDSAAYKSLGNSMACNVMAVIGQKIQQASQLSEK</sequence>
<dbReference type="PANTHER" id="PTHR46098:SF1">
    <property type="entry name" value="TRNA (CYTOSINE(38)-C(5))-METHYLTRANSFERASE"/>
    <property type="match status" value="1"/>
</dbReference>
<evidence type="ECO:0000256" key="7">
    <source>
        <dbReference type="RuleBase" id="RU000417"/>
    </source>
</evidence>
<keyword evidence="1 5" id="KW-0489">Methyltransferase</keyword>
<dbReference type="GO" id="GO:0003886">
    <property type="term" value="F:DNA (cytosine-5-)-methyltransferase activity"/>
    <property type="evidence" value="ECO:0007669"/>
    <property type="project" value="UniProtKB-EC"/>
</dbReference>
<evidence type="ECO:0000256" key="1">
    <source>
        <dbReference type="ARBA" id="ARBA00022603"/>
    </source>
</evidence>
<evidence type="ECO:0000256" key="5">
    <source>
        <dbReference type="PROSITE-ProRule" id="PRU01016"/>
    </source>
</evidence>
<comment type="similarity">
    <text evidence="5 6">Belongs to the class I-like SAM-binding methyltransferase superfamily. C5-methyltransferase family.</text>
</comment>
<keyword evidence="2 5" id="KW-0808">Transferase</keyword>
<evidence type="ECO:0000313" key="8">
    <source>
        <dbReference type="EMBL" id="KKP29414.1"/>
    </source>
</evidence>
<name>A0A0F9YCN2_9BACT</name>
<dbReference type="Pfam" id="PF00145">
    <property type="entry name" value="DNA_methylase"/>
    <property type="match status" value="2"/>
</dbReference>